<comment type="caution">
    <text evidence="2">The sequence shown here is derived from an EMBL/GenBank/DDBJ whole genome shotgun (WGS) entry which is preliminary data.</text>
</comment>
<evidence type="ECO:0000313" key="3">
    <source>
        <dbReference type="Proteomes" id="UP001634394"/>
    </source>
</evidence>
<feature type="signal peptide" evidence="1">
    <location>
        <begin position="1"/>
        <end position="17"/>
    </location>
</feature>
<reference evidence="2 3" key="1">
    <citation type="submission" date="2024-11" db="EMBL/GenBank/DDBJ databases">
        <title>Chromosome-level genome assembly of the freshwater bivalve Anodonta woodiana.</title>
        <authorList>
            <person name="Chen X."/>
        </authorList>
    </citation>
    <scope>NUCLEOTIDE SEQUENCE [LARGE SCALE GENOMIC DNA]</scope>
    <source>
        <strain evidence="2">MN2024</strain>
        <tissue evidence="2">Gills</tissue>
    </source>
</reference>
<proteinExistence type="predicted"/>
<keyword evidence="1" id="KW-0732">Signal</keyword>
<sequence length="196" mass="21978">MYLQALLSILCVASVSMMSTNSTTFKDVLIDFPALRTKKSTETMLCDKKVKLVCETPDERTLSVLYPGFFKPASRKTTFRKRRQSSGSCAKANGSYAIIQLPDDKDMCCAKDRQLRALYCVTDVFNVTYDVVHLLGLRQYQFLPYTSCGKRNCSGQCLPQFTPTSVLVWNVAEGFLWVKFVTVNLPTECSCQNVGA</sequence>
<keyword evidence="3" id="KW-1185">Reference proteome</keyword>
<evidence type="ECO:0008006" key="4">
    <source>
        <dbReference type="Google" id="ProtNLM"/>
    </source>
</evidence>
<name>A0ABD3T5P5_SINWO</name>
<dbReference type="EMBL" id="JBJQND010000019">
    <property type="protein sequence ID" value="KAL3832236.1"/>
    <property type="molecule type" value="Genomic_DNA"/>
</dbReference>
<organism evidence="2 3">
    <name type="scientific">Sinanodonta woodiana</name>
    <name type="common">Chinese pond mussel</name>
    <name type="synonym">Anodonta woodiana</name>
    <dbReference type="NCBI Taxonomy" id="1069815"/>
    <lineage>
        <taxon>Eukaryota</taxon>
        <taxon>Metazoa</taxon>
        <taxon>Spiralia</taxon>
        <taxon>Lophotrochozoa</taxon>
        <taxon>Mollusca</taxon>
        <taxon>Bivalvia</taxon>
        <taxon>Autobranchia</taxon>
        <taxon>Heteroconchia</taxon>
        <taxon>Palaeoheterodonta</taxon>
        <taxon>Unionida</taxon>
        <taxon>Unionoidea</taxon>
        <taxon>Unionidae</taxon>
        <taxon>Unioninae</taxon>
        <taxon>Sinanodonta</taxon>
    </lineage>
</organism>
<dbReference type="AlphaFoldDB" id="A0ABD3T5P5"/>
<evidence type="ECO:0000256" key="1">
    <source>
        <dbReference type="SAM" id="SignalP"/>
    </source>
</evidence>
<dbReference type="Proteomes" id="UP001634394">
    <property type="component" value="Unassembled WGS sequence"/>
</dbReference>
<feature type="chain" id="PRO_5044777915" description="Spaetzle domain-containing protein" evidence="1">
    <location>
        <begin position="18"/>
        <end position="196"/>
    </location>
</feature>
<accession>A0ABD3T5P5</accession>
<gene>
    <name evidence="2" type="ORF">ACJMK2_023896</name>
</gene>
<evidence type="ECO:0000313" key="2">
    <source>
        <dbReference type="EMBL" id="KAL3832236.1"/>
    </source>
</evidence>
<protein>
    <recommendedName>
        <fullName evidence="4">Spaetzle domain-containing protein</fullName>
    </recommendedName>
</protein>